<keyword evidence="1" id="KW-0472">Membrane</keyword>
<dbReference type="OrthoDB" id="9782395at2"/>
<dbReference type="CDD" id="cd06259">
    <property type="entry name" value="YdcF-like"/>
    <property type="match status" value="1"/>
</dbReference>
<keyword evidence="1" id="KW-1133">Transmembrane helix</keyword>
<evidence type="ECO:0000259" key="2">
    <source>
        <dbReference type="Pfam" id="PF02698"/>
    </source>
</evidence>
<evidence type="ECO:0000313" key="3">
    <source>
        <dbReference type="EMBL" id="KRM27746.1"/>
    </source>
</evidence>
<dbReference type="Pfam" id="PF02698">
    <property type="entry name" value="DUF218"/>
    <property type="match status" value="1"/>
</dbReference>
<feature type="transmembrane region" description="Helical" evidence="1">
    <location>
        <begin position="72"/>
        <end position="94"/>
    </location>
</feature>
<accession>A0A0R1XCD3</accession>
<dbReference type="PANTHER" id="PTHR30336:SF4">
    <property type="entry name" value="ENVELOPE BIOGENESIS FACTOR ELYC"/>
    <property type="match status" value="1"/>
</dbReference>
<dbReference type="InterPro" id="IPR003848">
    <property type="entry name" value="DUF218"/>
</dbReference>
<dbReference type="PATRIC" id="fig|1423782.4.peg.1977"/>
<sequence length="279" mass="31759">MNNDMEVILIALMTAFVWGTTIFLVLVRHFDNQQTILRYNFWITFLMVVNIMVCLPALFLVNQQELSWLGNLAWLLSFGTDTLITAGLVIFILISWSWHYQRLPVNFDFLVVLGAGLNKGRVPPVLAARLERAYLLWHSNSTAKVIVTGGRVHQDEISEAVAMAAYLRKRGIPSKQIICEEAALNTWQNLRNCAKIINKKWTGAAMPQVVVVTSSFHVLRAKSYGHRLGLHFNFTGATTPWPYLPLTTIRDYLGNIRDHRYFATMILLIVLLIIGVILY</sequence>
<evidence type="ECO:0000256" key="1">
    <source>
        <dbReference type="SAM" id="Phobius"/>
    </source>
</evidence>
<dbReference type="GO" id="GO:0043164">
    <property type="term" value="P:Gram-negative-bacterium-type cell wall biogenesis"/>
    <property type="evidence" value="ECO:0007669"/>
    <property type="project" value="TreeGrafter"/>
</dbReference>
<protein>
    <recommendedName>
        <fullName evidence="2">DUF218 domain-containing protein</fullName>
    </recommendedName>
</protein>
<dbReference type="Gene3D" id="3.40.50.620">
    <property type="entry name" value="HUPs"/>
    <property type="match status" value="1"/>
</dbReference>
<feature type="transmembrane region" description="Helical" evidence="1">
    <location>
        <begin position="39"/>
        <end position="60"/>
    </location>
</feature>
<name>A0A0R1XCD3_9LACO</name>
<dbReference type="PANTHER" id="PTHR30336">
    <property type="entry name" value="INNER MEMBRANE PROTEIN, PROBABLE PERMEASE"/>
    <property type="match status" value="1"/>
</dbReference>
<keyword evidence="4" id="KW-1185">Reference proteome</keyword>
<feature type="transmembrane region" description="Helical" evidence="1">
    <location>
        <begin position="260"/>
        <end position="278"/>
    </location>
</feature>
<dbReference type="Proteomes" id="UP000051412">
    <property type="component" value="Unassembled WGS sequence"/>
</dbReference>
<dbReference type="GO" id="GO:0000270">
    <property type="term" value="P:peptidoglycan metabolic process"/>
    <property type="evidence" value="ECO:0007669"/>
    <property type="project" value="TreeGrafter"/>
</dbReference>
<dbReference type="AlphaFoldDB" id="A0A0R1XCD3"/>
<dbReference type="GO" id="GO:0005886">
    <property type="term" value="C:plasma membrane"/>
    <property type="evidence" value="ECO:0007669"/>
    <property type="project" value="TreeGrafter"/>
</dbReference>
<dbReference type="InterPro" id="IPR051599">
    <property type="entry name" value="Cell_Envelope_Assoc"/>
</dbReference>
<evidence type="ECO:0000313" key="4">
    <source>
        <dbReference type="Proteomes" id="UP000051412"/>
    </source>
</evidence>
<proteinExistence type="predicted"/>
<keyword evidence="1" id="KW-0812">Transmembrane</keyword>
<dbReference type="STRING" id="1423782.FD32_GL001900"/>
<dbReference type="RefSeq" id="WP_047767603.1">
    <property type="nucleotide sequence ID" value="NZ_AZGM01000054.1"/>
</dbReference>
<feature type="domain" description="DUF218" evidence="2">
    <location>
        <begin position="108"/>
        <end position="245"/>
    </location>
</feature>
<reference evidence="3 4" key="1">
    <citation type="journal article" date="2015" name="Genome Announc.">
        <title>Expanding the biotechnology potential of lactobacilli through comparative genomics of 213 strains and associated genera.</title>
        <authorList>
            <person name="Sun Z."/>
            <person name="Harris H.M."/>
            <person name="McCann A."/>
            <person name="Guo C."/>
            <person name="Argimon S."/>
            <person name="Zhang W."/>
            <person name="Yang X."/>
            <person name="Jeffery I.B."/>
            <person name="Cooney J.C."/>
            <person name="Kagawa T.F."/>
            <person name="Liu W."/>
            <person name="Song Y."/>
            <person name="Salvetti E."/>
            <person name="Wrobel A."/>
            <person name="Rasinkangas P."/>
            <person name="Parkhill J."/>
            <person name="Rea M.C."/>
            <person name="O'Sullivan O."/>
            <person name="Ritari J."/>
            <person name="Douillard F.P."/>
            <person name="Paul Ross R."/>
            <person name="Yang R."/>
            <person name="Briner A.E."/>
            <person name="Felis G.E."/>
            <person name="de Vos W.M."/>
            <person name="Barrangou R."/>
            <person name="Klaenhammer T.R."/>
            <person name="Caufield P.W."/>
            <person name="Cui Y."/>
            <person name="Zhang H."/>
            <person name="O'Toole P.W."/>
        </authorList>
    </citation>
    <scope>NUCLEOTIDE SEQUENCE [LARGE SCALE GENOMIC DNA]</scope>
    <source>
        <strain evidence="3 4">DSM 6035</strain>
    </source>
</reference>
<dbReference type="EMBL" id="AZGM01000054">
    <property type="protein sequence ID" value="KRM27746.1"/>
    <property type="molecule type" value="Genomic_DNA"/>
</dbReference>
<feature type="transmembrane region" description="Helical" evidence="1">
    <location>
        <begin position="6"/>
        <end position="27"/>
    </location>
</feature>
<organism evidence="3 4">
    <name type="scientific">Limosilactobacillus panis DSM 6035</name>
    <dbReference type="NCBI Taxonomy" id="1423782"/>
    <lineage>
        <taxon>Bacteria</taxon>
        <taxon>Bacillati</taxon>
        <taxon>Bacillota</taxon>
        <taxon>Bacilli</taxon>
        <taxon>Lactobacillales</taxon>
        <taxon>Lactobacillaceae</taxon>
        <taxon>Limosilactobacillus</taxon>
    </lineage>
</organism>
<dbReference type="InterPro" id="IPR014729">
    <property type="entry name" value="Rossmann-like_a/b/a_fold"/>
</dbReference>
<gene>
    <name evidence="3" type="ORF">FD32_GL001900</name>
</gene>
<comment type="caution">
    <text evidence="3">The sequence shown here is derived from an EMBL/GenBank/DDBJ whole genome shotgun (WGS) entry which is preliminary data.</text>
</comment>